<protein>
    <recommendedName>
        <fullName evidence="2">Nucleotide-diphospho-sugar transferase domain-containing protein</fullName>
    </recommendedName>
</protein>
<feature type="region of interest" description="Disordered" evidence="1">
    <location>
        <begin position="462"/>
        <end position="536"/>
    </location>
</feature>
<dbReference type="InterPro" id="IPR005069">
    <property type="entry name" value="Nucl-diP-sugar_transferase"/>
</dbReference>
<sequence>MSSEFRFVFDASLTITSFYLNDEDDLSPTHGNSSAVHVENRSWEYIGNSHIGANYGSFFYSEANFSSLVQLFKCQKQYVMVDTKKNIVYPIGHQGSMNLMKEKVFPSWLKENTVYCIDHKTKTVILTIAGYSYKDMLMSWVCRLQKLSIENFIVYALDKETYQFSILQGIPVFTDPIAPSNVSFDDCHFGTKCFQRVTKVKSRIVLKILKLGYNVLLSDVDVYWFKNPVPLLHSFGPAVLAVQDLFPNGAYQELRREKNVKEAGLKKGSYIIHNNWISGRLKKLERQVLSGLWEYDPATTMCLRCRHGGHQEVYRHAVPASQLMRKYPGMCVARPEVFKVPHQSVLWHEEILVPGHRYILISFRHVEKLKRKLLEEEKNKEANGVVLETKTRSPSGHKDKVKVPNGVAGHETLETKITNGLSHKENEKMKETNGVSGQGVLETRLTVSPKDKVNTEETVDTNMEGSLGEGGVEESFSSARDFYVPKEKSTSTTTRPPRRKGIKGKKPFEAPLPKQRLYNRGLGWQPSLPSVKELSP</sequence>
<proteinExistence type="predicted"/>
<dbReference type="GO" id="GO:0016757">
    <property type="term" value="F:glycosyltransferase activity"/>
    <property type="evidence" value="ECO:0007669"/>
    <property type="project" value="InterPro"/>
</dbReference>
<dbReference type="Proteomes" id="UP000053555">
    <property type="component" value="Unassembled WGS sequence"/>
</dbReference>
<organism evidence="3">
    <name type="scientific">Glycine soja</name>
    <name type="common">Wild soybean</name>
    <dbReference type="NCBI Taxonomy" id="3848"/>
    <lineage>
        <taxon>Eukaryota</taxon>
        <taxon>Viridiplantae</taxon>
        <taxon>Streptophyta</taxon>
        <taxon>Embryophyta</taxon>
        <taxon>Tracheophyta</taxon>
        <taxon>Spermatophyta</taxon>
        <taxon>Magnoliopsida</taxon>
        <taxon>eudicotyledons</taxon>
        <taxon>Gunneridae</taxon>
        <taxon>Pentapetalae</taxon>
        <taxon>rosids</taxon>
        <taxon>fabids</taxon>
        <taxon>Fabales</taxon>
        <taxon>Fabaceae</taxon>
        <taxon>Papilionoideae</taxon>
        <taxon>50 kb inversion clade</taxon>
        <taxon>NPAAA clade</taxon>
        <taxon>indigoferoid/millettioid clade</taxon>
        <taxon>Phaseoleae</taxon>
        <taxon>Glycine</taxon>
        <taxon>Glycine subgen. Soja</taxon>
    </lineage>
</organism>
<accession>A0A0B2RRH3</accession>
<evidence type="ECO:0000259" key="2">
    <source>
        <dbReference type="Pfam" id="PF03407"/>
    </source>
</evidence>
<dbReference type="InterPro" id="IPR044575">
    <property type="entry name" value="RAY1-like"/>
</dbReference>
<dbReference type="Pfam" id="PF14009">
    <property type="entry name" value="PADRE"/>
    <property type="match status" value="1"/>
</dbReference>
<dbReference type="AlphaFoldDB" id="A0A0B2RRH3"/>
<evidence type="ECO:0000256" key="1">
    <source>
        <dbReference type="SAM" id="MobiDB-lite"/>
    </source>
</evidence>
<name>A0A0B2RRH3_GLYSO</name>
<reference evidence="3" key="1">
    <citation type="submission" date="2014-07" db="EMBL/GenBank/DDBJ databases">
        <title>Identification of a novel salt tolerance gene in wild soybean by whole-genome sequencing.</title>
        <authorList>
            <person name="Lam H.-M."/>
            <person name="Qi X."/>
            <person name="Li M.-W."/>
            <person name="Liu X."/>
            <person name="Xie M."/>
            <person name="Ni M."/>
            <person name="Xu X."/>
        </authorList>
    </citation>
    <scope>NUCLEOTIDE SEQUENCE [LARGE SCALE GENOMIC DNA]</scope>
    <source>
        <tissue evidence="3">Root</tissue>
    </source>
</reference>
<dbReference type="PANTHER" id="PTHR47483">
    <property type="entry name" value="BETA-ARABINOFURANOSYLTRANSFERASE RAY1"/>
    <property type="match status" value="1"/>
</dbReference>
<evidence type="ECO:0000313" key="3">
    <source>
        <dbReference type="EMBL" id="KHN34849.1"/>
    </source>
</evidence>
<dbReference type="EMBL" id="KN648749">
    <property type="protein sequence ID" value="KHN34849.1"/>
    <property type="molecule type" value="Genomic_DNA"/>
</dbReference>
<dbReference type="Pfam" id="PF03407">
    <property type="entry name" value="Nucleotid_trans"/>
    <property type="match status" value="1"/>
</dbReference>
<feature type="compositionally biased region" description="Basic residues" evidence="1">
    <location>
        <begin position="496"/>
        <end position="505"/>
    </location>
</feature>
<dbReference type="InterPro" id="IPR025322">
    <property type="entry name" value="PADRE_dom"/>
</dbReference>
<gene>
    <name evidence="3" type="ORF">glysoja_042161</name>
</gene>
<feature type="domain" description="Nucleotide-diphospho-sugar transferase" evidence="2">
    <location>
        <begin position="149"/>
        <end position="259"/>
    </location>
</feature>
<dbReference type="PANTHER" id="PTHR47483:SF1">
    <property type="entry name" value="BETA-ARABINOFURANOSYLTRANSFERASE RAY1"/>
    <property type="match status" value="1"/>
</dbReference>